<dbReference type="Pfam" id="PF03061">
    <property type="entry name" value="4HBT"/>
    <property type="match status" value="1"/>
</dbReference>
<dbReference type="CDD" id="cd00586">
    <property type="entry name" value="4HBT"/>
    <property type="match status" value="1"/>
</dbReference>
<sequence>MRFLERARTEWLRSLGIGQQHLRESADVIFAIRAMQLDFHKPARLDDDLAASVDSVSFGRASMTFGQSLVRAGQVLVQAEVRAACLAASTFRPRPIPPGLFDACSDAGSGRTFPTRSTP</sequence>
<gene>
    <name evidence="4" type="ORF">HNQ52_003045</name>
</gene>
<evidence type="ECO:0000313" key="5">
    <source>
        <dbReference type="Proteomes" id="UP000521199"/>
    </source>
</evidence>
<name>A0A7W8DAC1_9GAMM</name>
<feature type="domain" description="Thioesterase" evidence="3">
    <location>
        <begin position="1"/>
        <end position="76"/>
    </location>
</feature>
<dbReference type="Proteomes" id="UP000521199">
    <property type="component" value="Unassembled WGS sequence"/>
</dbReference>
<dbReference type="InterPro" id="IPR029069">
    <property type="entry name" value="HotDog_dom_sf"/>
</dbReference>
<dbReference type="AlphaFoldDB" id="A0A7W8DAC1"/>
<comment type="similarity">
    <text evidence="1">Belongs to the 4-hydroxybenzoyl-CoA thioesterase family.</text>
</comment>
<dbReference type="InterPro" id="IPR050563">
    <property type="entry name" value="4-hydroxybenzoyl-CoA_TE"/>
</dbReference>
<dbReference type="EMBL" id="JACHHP010000006">
    <property type="protein sequence ID" value="MBB5209476.1"/>
    <property type="molecule type" value="Genomic_DNA"/>
</dbReference>
<comment type="caution">
    <text evidence="4">The sequence shown here is derived from an EMBL/GenBank/DDBJ whole genome shotgun (WGS) entry which is preliminary data.</text>
</comment>
<reference evidence="4 5" key="1">
    <citation type="submission" date="2020-08" db="EMBL/GenBank/DDBJ databases">
        <title>Genomic Encyclopedia of Type Strains, Phase IV (KMG-IV): sequencing the most valuable type-strain genomes for metagenomic binning, comparative biology and taxonomic classification.</title>
        <authorList>
            <person name="Goeker M."/>
        </authorList>
    </citation>
    <scope>NUCLEOTIDE SEQUENCE [LARGE SCALE GENOMIC DNA]</scope>
    <source>
        <strain evidence="4 5">DSM 24163</strain>
    </source>
</reference>
<keyword evidence="2 4" id="KW-0378">Hydrolase</keyword>
<evidence type="ECO:0000259" key="3">
    <source>
        <dbReference type="Pfam" id="PF03061"/>
    </source>
</evidence>
<protein>
    <submittedName>
        <fullName evidence="4">Acyl-CoA thioester hydrolase</fullName>
        <ecNumber evidence="4">3.1.2.-</ecNumber>
    </submittedName>
</protein>
<dbReference type="InterPro" id="IPR006683">
    <property type="entry name" value="Thioestr_dom"/>
</dbReference>
<evidence type="ECO:0000313" key="4">
    <source>
        <dbReference type="EMBL" id="MBB5209476.1"/>
    </source>
</evidence>
<dbReference type="PANTHER" id="PTHR31793">
    <property type="entry name" value="4-HYDROXYBENZOYL-COA THIOESTERASE FAMILY MEMBER"/>
    <property type="match status" value="1"/>
</dbReference>
<organism evidence="4 5">
    <name type="scientific">Chiayiivirga flava</name>
    <dbReference type="NCBI Taxonomy" id="659595"/>
    <lineage>
        <taxon>Bacteria</taxon>
        <taxon>Pseudomonadati</taxon>
        <taxon>Pseudomonadota</taxon>
        <taxon>Gammaproteobacteria</taxon>
        <taxon>Lysobacterales</taxon>
        <taxon>Lysobacteraceae</taxon>
        <taxon>Chiayiivirga</taxon>
    </lineage>
</organism>
<proteinExistence type="inferred from homology"/>
<dbReference type="InterPro" id="IPR006684">
    <property type="entry name" value="YbgC/YbaW"/>
</dbReference>
<dbReference type="PANTHER" id="PTHR31793:SF37">
    <property type="entry name" value="ACYL-COA THIOESTER HYDROLASE YBGC"/>
    <property type="match status" value="1"/>
</dbReference>
<dbReference type="GO" id="GO:0047617">
    <property type="term" value="F:fatty acyl-CoA hydrolase activity"/>
    <property type="evidence" value="ECO:0007669"/>
    <property type="project" value="TreeGrafter"/>
</dbReference>
<keyword evidence="5" id="KW-1185">Reference proteome</keyword>
<evidence type="ECO:0000256" key="2">
    <source>
        <dbReference type="ARBA" id="ARBA00022801"/>
    </source>
</evidence>
<dbReference type="Gene3D" id="3.10.129.10">
    <property type="entry name" value="Hotdog Thioesterase"/>
    <property type="match status" value="1"/>
</dbReference>
<dbReference type="PIRSF" id="PIRSF003230">
    <property type="entry name" value="YbgC"/>
    <property type="match status" value="1"/>
</dbReference>
<dbReference type="SUPFAM" id="SSF54637">
    <property type="entry name" value="Thioesterase/thiol ester dehydrase-isomerase"/>
    <property type="match status" value="1"/>
</dbReference>
<evidence type="ECO:0000256" key="1">
    <source>
        <dbReference type="ARBA" id="ARBA00005953"/>
    </source>
</evidence>
<dbReference type="EC" id="3.1.2.-" evidence="4"/>
<accession>A0A7W8DAC1</accession>